<accession>A0AA36I6D6</accession>
<evidence type="ECO:0000313" key="2">
    <source>
        <dbReference type="Proteomes" id="UP001178507"/>
    </source>
</evidence>
<protein>
    <submittedName>
        <fullName evidence="1">Uncharacterized protein</fullName>
    </submittedName>
</protein>
<sequence length="236" mass="24811">MMVEDALVPFEPCEGEVRNGSTRSLGAELQLSCPTAHVLVVGSTHIRCVREDGNGTDGNGTDDQGLWEDVSGGELQSPVCELSDHWCPKPMPAANAFLFNATHGRRLGSFAYFRCLNDLELEPDSGSITLRCGTAPDGQSGLWLDAFGAPAQPLSCRQKATTQTSTTSAIPNRADLISGLPGDQGLKAVRYHAANATLGCGYPFVNVGGDEHVYCVIGAAATADGTAGRWVDAAWA</sequence>
<dbReference type="Proteomes" id="UP001178507">
    <property type="component" value="Unassembled WGS sequence"/>
</dbReference>
<gene>
    <name evidence="1" type="ORF">EVOR1521_LOCUS9209</name>
</gene>
<dbReference type="AlphaFoldDB" id="A0AA36I6D6"/>
<dbReference type="EMBL" id="CAUJNA010000820">
    <property type="protein sequence ID" value="CAJ1381562.1"/>
    <property type="molecule type" value="Genomic_DNA"/>
</dbReference>
<proteinExistence type="predicted"/>
<name>A0AA36I6D6_9DINO</name>
<evidence type="ECO:0000313" key="1">
    <source>
        <dbReference type="EMBL" id="CAJ1381562.1"/>
    </source>
</evidence>
<comment type="caution">
    <text evidence="1">The sequence shown here is derived from an EMBL/GenBank/DDBJ whole genome shotgun (WGS) entry which is preliminary data.</text>
</comment>
<reference evidence="1" key="1">
    <citation type="submission" date="2023-08" db="EMBL/GenBank/DDBJ databases">
        <authorList>
            <person name="Chen Y."/>
            <person name="Shah S."/>
            <person name="Dougan E. K."/>
            <person name="Thang M."/>
            <person name="Chan C."/>
        </authorList>
    </citation>
    <scope>NUCLEOTIDE SEQUENCE</scope>
</reference>
<organism evidence="1 2">
    <name type="scientific">Effrenium voratum</name>
    <dbReference type="NCBI Taxonomy" id="2562239"/>
    <lineage>
        <taxon>Eukaryota</taxon>
        <taxon>Sar</taxon>
        <taxon>Alveolata</taxon>
        <taxon>Dinophyceae</taxon>
        <taxon>Suessiales</taxon>
        <taxon>Symbiodiniaceae</taxon>
        <taxon>Effrenium</taxon>
    </lineage>
</organism>
<keyword evidence="2" id="KW-1185">Reference proteome</keyword>